<dbReference type="InterPro" id="IPR010127">
    <property type="entry name" value="Phasin_subfam-1"/>
</dbReference>
<dbReference type="NCBIfam" id="TIGR01841">
    <property type="entry name" value="phasin"/>
    <property type="match status" value="1"/>
</dbReference>
<gene>
    <name evidence="2" type="ORF">WQE_03297</name>
</gene>
<evidence type="ECO:0000313" key="3">
    <source>
        <dbReference type="Proteomes" id="UP000004980"/>
    </source>
</evidence>
<feature type="domain" description="Phasin" evidence="1">
    <location>
        <begin position="7"/>
        <end position="77"/>
    </location>
</feature>
<sequence length="146" mass="15923">MTLSPVVVKLNLDTAKAAFGDWYQRVQDGLARKDGQEITGLQDSLPLPSAEKVLTYERQVAEIASTTQTQLTEVINAGYREVNRQVQWFVENVAQNAPAGSEATIAFLEQAITLANTAQESVQLATKQVVEVAQSNLDAVFTPTEN</sequence>
<evidence type="ECO:0000313" key="2">
    <source>
        <dbReference type="EMBL" id="EIN02562.1"/>
    </source>
</evidence>
<dbReference type="Pfam" id="PF09361">
    <property type="entry name" value="Phasin_2"/>
    <property type="match status" value="1"/>
</dbReference>
<evidence type="ECO:0000259" key="1">
    <source>
        <dbReference type="Pfam" id="PF09361"/>
    </source>
</evidence>
<accession>A0ABN0FUU5</accession>
<dbReference type="InterPro" id="IPR018968">
    <property type="entry name" value="Phasin"/>
</dbReference>
<comment type="caution">
    <text evidence="2">The sequence shown here is derived from an EMBL/GenBank/DDBJ whole genome shotgun (WGS) entry which is preliminary data.</text>
</comment>
<name>A0ABN0FUU5_9BURK</name>
<keyword evidence="3" id="KW-1185">Reference proteome</keyword>
<organism evidence="2 3">
    <name type="scientific">Paraburkholderia hospita</name>
    <dbReference type="NCBI Taxonomy" id="169430"/>
    <lineage>
        <taxon>Bacteria</taxon>
        <taxon>Pseudomonadati</taxon>
        <taxon>Pseudomonadota</taxon>
        <taxon>Betaproteobacteria</taxon>
        <taxon>Burkholderiales</taxon>
        <taxon>Burkholderiaceae</taxon>
        <taxon>Paraburkholderia</taxon>
    </lineage>
</organism>
<proteinExistence type="predicted"/>
<dbReference type="Proteomes" id="UP000004980">
    <property type="component" value="Unassembled WGS sequence"/>
</dbReference>
<protein>
    <submittedName>
        <fullName evidence="2">Phasin family protein</fullName>
    </submittedName>
</protein>
<reference evidence="2 3" key="1">
    <citation type="journal article" date="2012" name="J. Bacteriol.">
        <title>Draft Genome Sequence of the Soil Bacterium Burkholderia terrae Strain BS001, Which Interacts with Fungal Surface Structures.</title>
        <authorList>
            <person name="Nazir R."/>
            <person name="Hansen M.A."/>
            <person name="Sorensen S."/>
            <person name="van Elsas J.D."/>
        </authorList>
    </citation>
    <scope>NUCLEOTIDE SEQUENCE [LARGE SCALE GENOMIC DNA]</scope>
    <source>
        <strain evidence="2 3">BS001</strain>
    </source>
</reference>
<dbReference type="EMBL" id="AKAU01000020">
    <property type="protein sequence ID" value="EIN02562.1"/>
    <property type="molecule type" value="Genomic_DNA"/>
</dbReference>